<dbReference type="Proteomes" id="UP000019753">
    <property type="component" value="Unassembled WGS sequence"/>
</dbReference>
<feature type="region of interest" description="Disordered" evidence="1">
    <location>
        <begin position="864"/>
        <end position="889"/>
    </location>
</feature>
<name>A0A021VP95_9CELL</name>
<proteinExistence type="predicted"/>
<dbReference type="AlphaFoldDB" id="A0A021VP95"/>
<keyword evidence="3" id="KW-0255">Endonuclease</keyword>
<dbReference type="EMBL" id="AXCW01000138">
    <property type="protein sequence ID" value="EYR63014.1"/>
    <property type="molecule type" value="Genomic_DNA"/>
</dbReference>
<dbReference type="InterPro" id="IPR018310">
    <property type="entry name" value="Put_endonuclease_Z1-dom"/>
</dbReference>
<gene>
    <name evidence="3" type="ORF">N866_03660</name>
</gene>
<evidence type="ECO:0000313" key="3">
    <source>
        <dbReference type="EMBL" id="EYR63014.1"/>
    </source>
</evidence>
<dbReference type="GO" id="GO:0004519">
    <property type="term" value="F:endonuclease activity"/>
    <property type="evidence" value="ECO:0007669"/>
    <property type="project" value="UniProtKB-KW"/>
</dbReference>
<keyword evidence="4" id="KW-1185">Reference proteome</keyword>
<keyword evidence="3" id="KW-0540">Nuclease</keyword>
<protein>
    <submittedName>
        <fullName evidence="3">Endonuclease</fullName>
    </submittedName>
</protein>
<evidence type="ECO:0000256" key="1">
    <source>
        <dbReference type="SAM" id="MobiDB-lite"/>
    </source>
</evidence>
<reference evidence="3 4" key="1">
    <citation type="submission" date="2014-01" db="EMBL/GenBank/DDBJ databases">
        <title>Actinotalea ferrariae CF5-4.</title>
        <authorList>
            <person name="Chen F."/>
            <person name="Li Y."/>
            <person name="Wang G."/>
        </authorList>
    </citation>
    <scope>NUCLEOTIDE SEQUENCE [LARGE SCALE GENOMIC DNA]</scope>
    <source>
        <strain evidence="3 4">CF5-4</strain>
    </source>
</reference>
<dbReference type="Pfam" id="PF10593">
    <property type="entry name" value="Z1"/>
    <property type="match status" value="1"/>
</dbReference>
<accession>A0A021VP95</accession>
<organism evidence="3 4">
    <name type="scientific">Actinotalea ferrariae CF5-4</name>
    <dbReference type="NCBI Taxonomy" id="948458"/>
    <lineage>
        <taxon>Bacteria</taxon>
        <taxon>Bacillati</taxon>
        <taxon>Actinomycetota</taxon>
        <taxon>Actinomycetes</taxon>
        <taxon>Micrococcales</taxon>
        <taxon>Cellulomonadaceae</taxon>
        <taxon>Actinotalea</taxon>
    </lineage>
</organism>
<evidence type="ECO:0000313" key="4">
    <source>
        <dbReference type="Proteomes" id="UP000019753"/>
    </source>
</evidence>
<sequence length="993" mass="109454">MTAPAWQHDVTMLLTADAQTVPRPLVATVNVLMGGQGLTEEALAAHLEAAPLTDPVVHRLHRALLAWDSHAEAPWAALDGEPAPPPHTTARRHRAYARLGFSDSLAQALDLKCPVVENHEVVISKEFEPWYEEAKGARHSFYWAHYEDYLRAKGWGADVIESLDSASDDVVRRLSDPTRPEAKKTRGLVIGYVQSGKTANFTGVIAKAVDSGYRLVIVLTGTVEMLRAQTQRRLDKELVGYENLVHGLDTTGDTWLKEFDYAGDPEWQDGTSFVHHQGIEITDGVPRIIRATTLGADYKRLKQELTKLRFPSRPKKSAPLNDPENLAAADAYLAVVKKNSTTLKKLITDLKAVGSKTLGELPILIIDDESDQASLDTTSPKVKAAAATDAERKRTAINKAISEILSLAPRAQYVGYTATPFANVFVDPTDEQDIFPSDFLITLPRPVDYMGVADFHDIERDWSTETRDLTTSNRMAFVRDLETDIDAADLDAELLDAVDAFVLSGALKLYRERHGTSTGRHHTMLVHESVKKAEHRETADRVRDVWSAHPATSPIGIGRLEALWESDYRPVCVARQDGPVPESFAAIKPYIGDAYARMTKDGDPVIVVNSDAELQANAKRLNFDAEAVWRILVGGTKLSRGFTVEGLTVSYYRRSAGQGDTLMQAGRWFGYRKGYRDLVRLFIPDDLYQAFEAVLRDEEALRLELAQYEGFDESGKPLLTPQAVPPLIRQHLPAVKLTARNKMWNARLIEQGVGGRIRDLYMVPSADDTDAKKQNAKAIARLLAHTGESVRLSDGKNLFDARVALVDNANVTELLGSQGLRWHTAASELVRPQVRFYGNVARDKRVDRWAVIWPQLGTGGHTTLPGLSTPAPLVTRSRRPGRYDFSGSDRKHRIPAESLAAIGPRAADAFLDLAGADTDLDLGVVLVYLALDPSGKADLRSESPVVPTEVTVLVSMVIPEQSAPGGRALVWERVQDDEIHRDLAAVDDPTVAS</sequence>
<evidence type="ECO:0000259" key="2">
    <source>
        <dbReference type="Pfam" id="PF10593"/>
    </source>
</evidence>
<comment type="caution">
    <text evidence="3">The sequence shown here is derived from an EMBL/GenBank/DDBJ whole genome shotgun (WGS) entry which is preliminary data.</text>
</comment>
<feature type="domain" description="Putative endonuclease Z1" evidence="2">
    <location>
        <begin position="494"/>
        <end position="731"/>
    </location>
</feature>
<keyword evidence="3" id="KW-0378">Hydrolase</keyword>